<dbReference type="EMBL" id="JBCLSH010000024">
    <property type="protein sequence ID" value="MEY8443994.1"/>
    <property type="molecule type" value="Genomic_DNA"/>
</dbReference>
<feature type="transmembrane region" description="Helical" evidence="1">
    <location>
        <begin position="36"/>
        <end position="54"/>
    </location>
</feature>
<keyword evidence="1" id="KW-1133">Transmembrane helix</keyword>
<keyword evidence="1" id="KW-0812">Transmembrane</keyword>
<reference evidence="2 3" key="1">
    <citation type="submission" date="2024-03" db="EMBL/GenBank/DDBJ databases">
        <title>Mouse gut bacterial collection (mGBC) of GemPharmatech.</title>
        <authorList>
            <person name="He Y."/>
            <person name="Dong L."/>
            <person name="Wu D."/>
            <person name="Gao X."/>
            <person name="Lin Z."/>
        </authorList>
    </citation>
    <scope>NUCLEOTIDE SEQUENCE [LARGE SCALE GENOMIC DNA]</scope>
    <source>
        <strain evidence="2 3">61-15</strain>
    </source>
</reference>
<accession>A0ABV4D3B9</accession>
<proteinExistence type="predicted"/>
<comment type="caution">
    <text evidence="2">The sequence shown here is derived from an EMBL/GenBank/DDBJ whole genome shotgun (WGS) entry which is preliminary data.</text>
</comment>
<dbReference type="Proteomes" id="UP001565283">
    <property type="component" value="Unassembled WGS sequence"/>
</dbReference>
<protein>
    <submittedName>
        <fullName evidence="2">Uncharacterized protein</fullName>
    </submittedName>
</protein>
<name>A0ABV4D3B9_9LACT</name>
<sequence length="73" mass="8785">MTKKKMKWNIVLFLAIALFGLGLFSGQVLFNIPALILAFIIHRFGNPILFKEYYDRKRKSQERFQEYKKRTEE</sequence>
<evidence type="ECO:0000313" key="3">
    <source>
        <dbReference type="Proteomes" id="UP001565283"/>
    </source>
</evidence>
<dbReference type="RefSeq" id="WP_369948507.1">
    <property type="nucleotide sequence ID" value="NZ_JBCLSH010000024.1"/>
</dbReference>
<keyword evidence="3" id="KW-1185">Reference proteome</keyword>
<evidence type="ECO:0000313" key="2">
    <source>
        <dbReference type="EMBL" id="MEY8443994.1"/>
    </source>
</evidence>
<evidence type="ECO:0000256" key="1">
    <source>
        <dbReference type="SAM" id="Phobius"/>
    </source>
</evidence>
<gene>
    <name evidence="2" type="ORF">AALA52_07045</name>
</gene>
<organism evidence="2 3">
    <name type="scientific">Lactococcus ileimucosae</name>
    <dbReference type="NCBI Taxonomy" id="2941329"/>
    <lineage>
        <taxon>Bacteria</taxon>
        <taxon>Bacillati</taxon>
        <taxon>Bacillota</taxon>
        <taxon>Bacilli</taxon>
        <taxon>Lactobacillales</taxon>
        <taxon>Streptococcaceae</taxon>
        <taxon>Lactococcus</taxon>
    </lineage>
</organism>
<keyword evidence="1" id="KW-0472">Membrane</keyword>